<dbReference type="AlphaFoldDB" id="A0A8H6L5A6"/>
<comment type="caution">
    <text evidence="1">The sequence shown here is derived from an EMBL/GenBank/DDBJ whole genome shotgun (WGS) entry which is preliminary data.</text>
</comment>
<keyword evidence="2" id="KW-1185">Reference proteome</keyword>
<gene>
    <name evidence="1" type="ORF">HO173_005793</name>
</gene>
<proteinExistence type="predicted"/>
<accession>A0A8H6L5A6</accession>
<organism evidence="1 2">
    <name type="scientific">Letharia columbiana</name>
    <dbReference type="NCBI Taxonomy" id="112416"/>
    <lineage>
        <taxon>Eukaryota</taxon>
        <taxon>Fungi</taxon>
        <taxon>Dikarya</taxon>
        <taxon>Ascomycota</taxon>
        <taxon>Pezizomycotina</taxon>
        <taxon>Lecanoromycetes</taxon>
        <taxon>OSLEUM clade</taxon>
        <taxon>Lecanoromycetidae</taxon>
        <taxon>Lecanorales</taxon>
        <taxon>Lecanorineae</taxon>
        <taxon>Parmeliaceae</taxon>
        <taxon>Letharia</taxon>
    </lineage>
</organism>
<evidence type="ECO:0000313" key="2">
    <source>
        <dbReference type="Proteomes" id="UP000578531"/>
    </source>
</evidence>
<reference evidence="1 2" key="1">
    <citation type="journal article" date="2020" name="Genomics">
        <title>Complete, high-quality genomes from long-read metagenomic sequencing of two wolf lichen thalli reveals enigmatic genome architecture.</title>
        <authorList>
            <person name="McKenzie S.K."/>
            <person name="Walston R.F."/>
            <person name="Allen J.L."/>
        </authorList>
    </citation>
    <scope>NUCLEOTIDE SEQUENCE [LARGE SCALE GENOMIC DNA]</scope>
    <source>
        <strain evidence="1">WasteWater2</strain>
    </source>
</reference>
<protein>
    <submittedName>
        <fullName evidence="1">Uncharacterized protein</fullName>
    </submittedName>
</protein>
<dbReference type="GeneID" id="59287455"/>
<dbReference type="Proteomes" id="UP000578531">
    <property type="component" value="Unassembled WGS sequence"/>
</dbReference>
<evidence type="ECO:0000313" key="1">
    <source>
        <dbReference type="EMBL" id="KAF6236164.1"/>
    </source>
</evidence>
<dbReference type="RefSeq" id="XP_037165516.1">
    <property type="nucleotide sequence ID" value="XM_037307707.1"/>
</dbReference>
<dbReference type="EMBL" id="JACCJC010000021">
    <property type="protein sequence ID" value="KAF6236164.1"/>
    <property type="molecule type" value="Genomic_DNA"/>
</dbReference>
<sequence length="207" mass="23642">MLEALRETSREIDQPIMIVTDGLDECNMNGRKDFIEACDGCFQFSIKDENVEDDIRNFLDRALRGNEPVDNMLSDRAFRLEVIETLTSRAHGIVSTYNGSSNESRNWYVPRPGLHRCLSKLSEDEIPNPASIIGCCMALVAIDPVIRAVTLAHFDIAQYMQTHWEVLFSWKEKLMLANITLAYLSLEAFSVVVKRMHLPDVLRSTRF</sequence>
<name>A0A8H6L5A6_9LECA</name>